<dbReference type="RefSeq" id="WP_230574830.1">
    <property type="nucleotide sequence ID" value="NZ_CAKJTI010000007.1"/>
</dbReference>
<dbReference type="PROSITE" id="PS51186">
    <property type="entry name" value="GNAT"/>
    <property type="match status" value="1"/>
</dbReference>
<dbReference type="Gene3D" id="3.40.630.30">
    <property type="match status" value="1"/>
</dbReference>
<dbReference type="SUPFAM" id="SSF55729">
    <property type="entry name" value="Acyl-CoA N-acyltransferases (Nat)"/>
    <property type="match status" value="1"/>
</dbReference>
<feature type="domain" description="N-acetyltransferase" evidence="1">
    <location>
        <begin position="1"/>
        <end position="164"/>
    </location>
</feature>
<organism evidence="2 3">
    <name type="scientific">Bacillus rhizoplanae</name>
    <dbReference type="NCBI Taxonomy" id="2880966"/>
    <lineage>
        <taxon>Bacteria</taxon>
        <taxon>Bacillati</taxon>
        <taxon>Bacillota</taxon>
        <taxon>Bacilli</taxon>
        <taxon>Bacillales</taxon>
        <taxon>Bacillaceae</taxon>
        <taxon>Bacillus</taxon>
    </lineage>
</organism>
<evidence type="ECO:0000259" key="1">
    <source>
        <dbReference type="PROSITE" id="PS51186"/>
    </source>
</evidence>
<dbReference type="EMBL" id="CAKJTI010000007">
    <property type="protein sequence ID" value="CAG9612689.1"/>
    <property type="molecule type" value="Genomic_DNA"/>
</dbReference>
<dbReference type="PANTHER" id="PTHR43415">
    <property type="entry name" value="SPERMIDINE N(1)-ACETYLTRANSFERASE"/>
    <property type="match status" value="1"/>
</dbReference>
<sequence length="164" mass="18800">MIREITEADAAPFLKLCQTIDQETNFMLFEPNERNFTIEKQKSMIQSLLSPYNSTLLVAEKDEQLVGYIIARGGAVKRKQHAAYLVIGVLQQYAGQGIGKQLLREIEQWARTQQLLRLELTVMSHNERAIALYKKMEFVIEGEAVHGLIVDGQPRNEYYMAKIL</sequence>
<proteinExistence type="predicted"/>
<dbReference type="Pfam" id="PF00583">
    <property type="entry name" value="Acetyltransf_1"/>
    <property type="match status" value="1"/>
</dbReference>
<evidence type="ECO:0000313" key="2">
    <source>
        <dbReference type="EMBL" id="CAG9612689.1"/>
    </source>
</evidence>
<protein>
    <recommendedName>
        <fullName evidence="1">N-acetyltransferase domain-containing protein</fullName>
    </recommendedName>
</protein>
<gene>
    <name evidence="2" type="ORF">BACCIP111899_01866</name>
</gene>
<dbReference type="InterPro" id="IPR016181">
    <property type="entry name" value="Acyl_CoA_acyltransferase"/>
</dbReference>
<accession>A0ABM8YAA3</accession>
<dbReference type="CDD" id="cd04301">
    <property type="entry name" value="NAT_SF"/>
    <property type="match status" value="1"/>
</dbReference>
<dbReference type="InterPro" id="IPR000182">
    <property type="entry name" value="GNAT_dom"/>
</dbReference>
<comment type="caution">
    <text evidence="2">The sequence shown here is derived from an EMBL/GenBank/DDBJ whole genome shotgun (WGS) entry which is preliminary data.</text>
</comment>
<reference evidence="2 3" key="1">
    <citation type="submission" date="2021-10" db="EMBL/GenBank/DDBJ databases">
        <authorList>
            <person name="Criscuolo A."/>
        </authorList>
    </citation>
    <scope>NUCLEOTIDE SEQUENCE [LARGE SCALE GENOMIC DNA]</scope>
    <source>
        <strain evidence="3">CIP 111899</strain>
    </source>
</reference>
<dbReference type="Proteomes" id="UP000789423">
    <property type="component" value="Unassembled WGS sequence"/>
</dbReference>
<evidence type="ECO:0000313" key="3">
    <source>
        <dbReference type="Proteomes" id="UP000789423"/>
    </source>
</evidence>
<keyword evidence="3" id="KW-1185">Reference proteome</keyword>
<dbReference type="PANTHER" id="PTHR43415:SF3">
    <property type="entry name" value="GNAT-FAMILY ACETYLTRANSFERASE"/>
    <property type="match status" value="1"/>
</dbReference>
<name>A0ABM8YAA3_9BACI</name>